<keyword evidence="3" id="KW-1185">Reference proteome</keyword>
<evidence type="ECO:0000313" key="2">
    <source>
        <dbReference type="EMBL" id="KAK0597734.1"/>
    </source>
</evidence>
<name>A0AA39SXX0_ACESA</name>
<feature type="region of interest" description="Disordered" evidence="1">
    <location>
        <begin position="86"/>
        <end position="208"/>
    </location>
</feature>
<dbReference type="EMBL" id="JAUESC010000004">
    <property type="protein sequence ID" value="KAK0597734.1"/>
    <property type="molecule type" value="Genomic_DNA"/>
</dbReference>
<dbReference type="AlphaFoldDB" id="A0AA39SXX0"/>
<comment type="caution">
    <text evidence="2">The sequence shown here is derived from an EMBL/GenBank/DDBJ whole genome shotgun (WGS) entry which is preliminary data.</text>
</comment>
<evidence type="ECO:0000256" key="1">
    <source>
        <dbReference type="SAM" id="MobiDB-lite"/>
    </source>
</evidence>
<gene>
    <name evidence="2" type="ORF">LWI29_028179</name>
</gene>
<feature type="region of interest" description="Disordered" evidence="1">
    <location>
        <begin position="1"/>
        <end position="37"/>
    </location>
</feature>
<feature type="compositionally biased region" description="Polar residues" evidence="1">
    <location>
        <begin position="116"/>
        <end position="132"/>
    </location>
</feature>
<sequence>MTPPEKTIGEPSNSIEGAPNSDEQIHNPPTPQITPSLTFQASPELTNQSMQEARVCLQKFLEIMGGRMTPTAPFVPATETRGIVTPSQGVVVTPDTGLENQHPKLKSKMVRGEPSKTYQLSDTESSYSVGSKQRSRHRHSEASSSDGSGSKGRYHGGKRRRPRPKRSSTPPLAGHTSIRGNNNPTARRRLNFGANPVEDTSNPNPMMGEIQQLRDDMKRLQVESVGPDESLYERSAVG</sequence>
<dbReference type="Proteomes" id="UP001168877">
    <property type="component" value="Unassembled WGS sequence"/>
</dbReference>
<proteinExistence type="predicted"/>
<evidence type="ECO:0000313" key="3">
    <source>
        <dbReference type="Proteomes" id="UP001168877"/>
    </source>
</evidence>
<protein>
    <submittedName>
        <fullName evidence="2">Uncharacterized protein</fullName>
    </submittedName>
</protein>
<reference evidence="2" key="2">
    <citation type="submission" date="2023-06" db="EMBL/GenBank/DDBJ databases">
        <authorList>
            <person name="Swenson N.G."/>
            <person name="Wegrzyn J.L."/>
            <person name="Mcevoy S.L."/>
        </authorList>
    </citation>
    <scope>NUCLEOTIDE SEQUENCE</scope>
    <source>
        <strain evidence="2">NS2018</strain>
        <tissue evidence="2">Leaf</tissue>
    </source>
</reference>
<feature type="compositionally biased region" description="Basic residues" evidence="1">
    <location>
        <begin position="152"/>
        <end position="166"/>
    </location>
</feature>
<accession>A0AA39SXX0</accession>
<reference evidence="2" key="1">
    <citation type="journal article" date="2022" name="Plant J.">
        <title>Strategies of tolerance reflected in two North American maple genomes.</title>
        <authorList>
            <person name="McEvoy S.L."/>
            <person name="Sezen U.U."/>
            <person name="Trouern-Trend A."/>
            <person name="McMahon S.M."/>
            <person name="Schaberg P.G."/>
            <person name="Yang J."/>
            <person name="Wegrzyn J.L."/>
            <person name="Swenson N.G."/>
        </authorList>
    </citation>
    <scope>NUCLEOTIDE SEQUENCE</scope>
    <source>
        <strain evidence="2">NS2018</strain>
    </source>
</reference>
<organism evidence="2 3">
    <name type="scientific">Acer saccharum</name>
    <name type="common">Sugar maple</name>
    <dbReference type="NCBI Taxonomy" id="4024"/>
    <lineage>
        <taxon>Eukaryota</taxon>
        <taxon>Viridiplantae</taxon>
        <taxon>Streptophyta</taxon>
        <taxon>Embryophyta</taxon>
        <taxon>Tracheophyta</taxon>
        <taxon>Spermatophyta</taxon>
        <taxon>Magnoliopsida</taxon>
        <taxon>eudicotyledons</taxon>
        <taxon>Gunneridae</taxon>
        <taxon>Pentapetalae</taxon>
        <taxon>rosids</taxon>
        <taxon>malvids</taxon>
        <taxon>Sapindales</taxon>
        <taxon>Sapindaceae</taxon>
        <taxon>Hippocastanoideae</taxon>
        <taxon>Acereae</taxon>
        <taxon>Acer</taxon>
    </lineage>
</organism>